<dbReference type="AlphaFoldDB" id="A0A1C3XP36"/>
<accession>A0A1C3XP36</accession>
<organism evidence="1 2">
    <name type="scientific">Bradyrhizobium shewense</name>
    <dbReference type="NCBI Taxonomy" id="1761772"/>
    <lineage>
        <taxon>Bacteria</taxon>
        <taxon>Pseudomonadati</taxon>
        <taxon>Pseudomonadota</taxon>
        <taxon>Alphaproteobacteria</taxon>
        <taxon>Hyphomicrobiales</taxon>
        <taxon>Nitrobacteraceae</taxon>
        <taxon>Bradyrhizobium</taxon>
    </lineage>
</organism>
<name>A0A1C3XP36_9BRAD</name>
<keyword evidence="2" id="KW-1185">Reference proteome</keyword>
<gene>
    <name evidence="1" type="ORF">GA0061098_10236</name>
</gene>
<sequence>MSEILLKLLQARAEPSSEAKWPKWIADALAYKPENLTKVVDSPAKLVSPESDERRNIRVLSRVSNG</sequence>
<evidence type="ECO:0000313" key="2">
    <source>
        <dbReference type="Proteomes" id="UP000199184"/>
    </source>
</evidence>
<dbReference type="RefSeq" id="WP_091965526.1">
    <property type="nucleotide sequence ID" value="NZ_FMAI01000023.1"/>
</dbReference>
<dbReference type="Proteomes" id="UP000199184">
    <property type="component" value="Unassembled WGS sequence"/>
</dbReference>
<evidence type="ECO:0000313" key="1">
    <source>
        <dbReference type="EMBL" id="SCB54051.1"/>
    </source>
</evidence>
<proteinExistence type="predicted"/>
<reference evidence="2" key="1">
    <citation type="submission" date="2016-08" db="EMBL/GenBank/DDBJ databases">
        <authorList>
            <person name="Varghese N."/>
            <person name="Submissions Spin"/>
        </authorList>
    </citation>
    <scope>NUCLEOTIDE SEQUENCE [LARGE SCALE GENOMIC DNA]</scope>
    <source>
        <strain evidence="2">ERR11</strain>
    </source>
</reference>
<dbReference type="EMBL" id="FMAI01000023">
    <property type="protein sequence ID" value="SCB54051.1"/>
    <property type="molecule type" value="Genomic_DNA"/>
</dbReference>
<protein>
    <submittedName>
        <fullName evidence="1">Uncharacterized protein</fullName>
    </submittedName>
</protein>